<keyword evidence="2" id="KW-0812">Transmembrane</keyword>
<evidence type="ECO:0000313" key="4">
    <source>
        <dbReference type="Proteomes" id="UP000198870"/>
    </source>
</evidence>
<name>A0A1G5H9W1_9BACT</name>
<protein>
    <submittedName>
        <fullName evidence="3">Uncharacterized protein</fullName>
    </submittedName>
</protein>
<keyword evidence="2" id="KW-0472">Membrane</keyword>
<keyword evidence="4" id="KW-1185">Reference proteome</keyword>
<accession>A0A1G5H9W1</accession>
<dbReference type="AlphaFoldDB" id="A0A1G5H9W1"/>
<evidence type="ECO:0000313" key="3">
    <source>
        <dbReference type="EMBL" id="SCY60461.1"/>
    </source>
</evidence>
<proteinExistence type="predicted"/>
<dbReference type="Proteomes" id="UP000198870">
    <property type="component" value="Unassembled WGS sequence"/>
</dbReference>
<reference evidence="3 4" key="1">
    <citation type="submission" date="2016-10" db="EMBL/GenBank/DDBJ databases">
        <authorList>
            <person name="de Groot N.N."/>
        </authorList>
    </citation>
    <scope>NUCLEOTIDE SEQUENCE [LARGE SCALE GENOMIC DNA]</scope>
    <source>
        <strain evidence="3 4">AA1</strain>
    </source>
</reference>
<evidence type="ECO:0000256" key="1">
    <source>
        <dbReference type="SAM" id="MobiDB-lite"/>
    </source>
</evidence>
<feature type="compositionally biased region" description="Polar residues" evidence="1">
    <location>
        <begin position="69"/>
        <end position="80"/>
    </location>
</feature>
<gene>
    <name evidence="3" type="ORF">SAMN05216233_11335</name>
</gene>
<dbReference type="RefSeq" id="WP_092212193.1">
    <property type="nucleotide sequence ID" value="NZ_FMUX01000013.1"/>
</dbReference>
<feature type="transmembrane region" description="Helical" evidence="2">
    <location>
        <begin position="12"/>
        <end position="30"/>
    </location>
</feature>
<feature type="region of interest" description="Disordered" evidence="1">
    <location>
        <begin position="46"/>
        <end position="94"/>
    </location>
</feature>
<dbReference type="STRING" id="419481.SAMN05216233_11335"/>
<keyword evidence="2" id="KW-1133">Transmembrane helix</keyword>
<evidence type="ECO:0000256" key="2">
    <source>
        <dbReference type="SAM" id="Phobius"/>
    </source>
</evidence>
<sequence>MNDKNQKARVKHLTAGSVAIAVVFLSAYTWTNHHPSQAVAPSVDLAGGTVETSPPPRVTPLGRDMEHATASSLHGHTPSTRQEEKRSDPEPSPFVAKHHLKRLRTFVGKNDLDGFLTYLSDHDMDLNTQTDDESRTRLFELWFPFTDDIGMVDRLKKLIDAGAILDPPDHNTLSSLLFTGNTDMLIFMVTLRPSPTTPRSSP</sequence>
<dbReference type="EMBL" id="FMUX01000013">
    <property type="protein sequence ID" value="SCY60461.1"/>
    <property type="molecule type" value="Genomic_DNA"/>
</dbReference>
<organism evidence="3 4">
    <name type="scientific">Desulfoluna spongiiphila</name>
    <dbReference type="NCBI Taxonomy" id="419481"/>
    <lineage>
        <taxon>Bacteria</taxon>
        <taxon>Pseudomonadati</taxon>
        <taxon>Thermodesulfobacteriota</taxon>
        <taxon>Desulfobacteria</taxon>
        <taxon>Desulfobacterales</taxon>
        <taxon>Desulfolunaceae</taxon>
        <taxon>Desulfoluna</taxon>
    </lineage>
</organism>